<keyword evidence="1" id="KW-0762">Sugar transport</keyword>
<evidence type="ECO:0000313" key="2">
    <source>
        <dbReference type="Proteomes" id="UP000247523"/>
    </source>
</evidence>
<dbReference type="GO" id="GO:0005524">
    <property type="term" value="F:ATP binding"/>
    <property type="evidence" value="ECO:0007669"/>
    <property type="project" value="UniProtKB-KW"/>
</dbReference>
<keyword evidence="1" id="KW-0067">ATP-binding</keyword>
<accession>A0A318EKR9</accession>
<keyword evidence="1" id="KW-0813">Transport</keyword>
<dbReference type="RefSeq" id="WP_242993605.1">
    <property type="nucleotide sequence ID" value="NZ_QICS01000010.1"/>
</dbReference>
<keyword evidence="1" id="KW-0547">Nucleotide-binding</keyword>
<gene>
    <name evidence="1" type="ORF">C8E03_110117</name>
</gene>
<reference evidence="1 2" key="1">
    <citation type="submission" date="2018-05" db="EMBL/GenBank/DDBJ databases">
        <title>Genomic Encyclopedia of Type Strains, Phase IV (KMG-IV): sequencing the most valuable type-strain genomes for metagenomic binning, comparative biology and taxonomic classification.</title>
        <authorList>
            <person name="Goeker M."/>
        </authorList>
    </citation>
    <scope>NUCLEOTIDE SEQUENCE [LARGE SCALE GENOMIC DNA]</scope>
    <source>
        <strain evidence="1 2">DSM 28816</strain>
    </source>
</reference>
<proteinExistence type="predicted"/>
<organism evidence="1 2">
    <name type="scientific">Lachnotalea glycerini</name>
    <dbReference type="NCBI Taxonomy" id="1763509"/>
    <lineage>
        <taxon>Bacteria</taxon>
        <taxon>Bacillati</taxon>
        <taxon>Bacillota</taxon>
        <taxon>Clostridia</taxon>
        <taxon>Lachnospirales</taxon>
        <taxon>Lachnospiraceae</taxon>
        <taxon>Lachnotalea</taxon>
    </lineage>
</organism>
<dbReference type="Proteomes" id="UP000247523">
    <property type="component" value="Unassembled WGS sequence"/>
</dbReference>
<comment type="caution">
    <text evidence="1">The sequence shown here is derived from an EMBL/GenBank/DDBJ whole genome shotgun (WGS) entry which is preliminary data.</text>
</comment>
<dbReference type="EMBL" id="QICS01000010">
    <property type="protein sequence ID" value="PXV87356.1"/>
    <property type="molecule type" value="Genomic_DNA"/>
</dbReference>
<evidence type="ECO:0000313" key="1">
    <source>
        <dbReference type="EMBL" id="PXV87356.1"/>
    </source>
</evidence>
<dbReference type="AlphaFoldDB" id="A0A318EKR9"/>
<protein>
    <submittedName>
        <fullName evidence="1">ATP-binding sugar transporter Gifsy-2</fullName>
    </submittedName>
</protein>
<name>A0A318EKR9_9FIRM</name>
<sequence length="109" mass="12541">MGMSFKDVIQSDINQLFIHPQEFGEEHLVDGKTMNVIIDNYEQIEREKRGTNIGEGLFTKQALFYVSQEEFGKLPKIGRQMMFDSQKYLVSDALNEDGIYSISLEAIRS</sequence>